<sequence length="124" mass="13415">MKELAVAGGVSNLLHQPSSLAFNALHRCTQNFSHKELPTRVSFALRRVIDVCSEKGCISRRSSSLTAVTSQPLNGVDTAAKPHLSPSQAILKKLEDLSRKKRPRSRASKKGGPEPSSLPESLSE</sequence>
<feature type="compositionally biased region" description="Low complexity" evidence="1">
    <location>
        <begin position="113"/>
        <end position="124"/>
    </location>
</feature>
<proteinExistence type="predicted"/>
<dbReference type="EMBL" id="JAAIUW010000001">
    <property type="protein sequence ID" value="KAF7843745.1"/>
    <property type="molecule type" value="Genomic_DNA"/>
</dbReference>
<evidence type="ECO:0000313" key="2">
    <source>
        <dbReference type="EMBL" id="KAF7843745.1"/>
    </source>
</evidence>
<dbReference type="AlphaFoldDB" id="A0A834XE41"/>
<protein>
    <submittedName>
        <fullName evidence="2">Uncharacterized protein</fullName>
    </submittedName>
</protein>
<comment type="caution">
    <text evidence="2">The sequence shown here is derived from an EMBL/GenBank/DDBJ whole genome shotgun (WGS) entry which is preliminary data.</text>
</comment>
<accession>A0A834XE41</accession>
<keyword evidence="3" id="KW-1185">Reference proteome</keyword>
<dbReference type="Proteomes" id="UP000634136">
    <property type="component" value="Unassembled WGS sequence"/>
</dbReference>
<reference evidence="2" key="1">
    <citation type="submission" date="2020-09" db="EMBL/GenBank/DDBJ databases">
        <title>Genome-Enabled Discovery of Anthraquinone Biosynthesis in Senna tora.</title>
        <authorList>
            <person name="Kang S.-H."/>
            <person name="Pandey R.P."/>
            <person name="Lee C.-M."/>
            <person name="Sim J.-S."/>
            <person name="Jeong J.-T."/>
            <person name="Choi B.-S."/>
            <person name="Jung M."/>
            <person name="Ginzburg D."/>
            <person name="Zhao K."/>
            <person name="Won S.Y."/>
            <person name="Oh T.-J."/>
            <person name="Yu Y."/>
            <person name="Kim N.-H."/>
            <person name="Lee O.R."/>
            <person name="Lee T.-H."/>
            <person name="Bashyal P."/>
            <person name="Kim T.-S."/>
            <person name="Lee W.-H."/>
            <person name="Kawkins C."/>
            <person name="Kim C.-K."/>
            <person name="Kim J.S."/>
            <person name="Ahn B.O."/>
            <person name="Rhee S.Y."/>
            <person name="Sohng J.K."/>
        </authorList>
    </citation>
    <scope>NUCLEOTIDE SEQUENCE</scope>
    <source>
        <tissue evidence="2">Leaf</tissue>
    </source>
</reference>
<feature type="compositionally biased region" description="Basic residues" evidence="1">
    <location>
        <begin position="99"/>
        <end position="109"/>
    </location>
</feature>
<feature type="region of interest" description="Disordered" evidence="1">
    <location>
        <begin position="73"/>
        <end position="124"/>
    </location>
</feature>
<evidence type="ECO:0000313" key="3">
    <source>
        <dbReference type="Proteomes" id="UP000634136"/>
    </source>
</evidence>
<name>A0A834XE41_9FABA</name>
<organism evidence="2 3">
    <name type="scientific">Senna tora</name>
    <dbReference type="NCBI Taxonomy" id="362788"/>
    <lineage>
        <taxon>Eukaryota</taxon>
        <taxon>Viridiplantae</taxon>
        <taxon>Streptophyta</taxon>
        <taxon>Embryophyta</taxon>
        <taxon>Tracheophyta</taxon>
        <taxon>Spermatophyta</taxon>
        <taxon>Magnoliopsida</taxon>
        <taxon>eudicotyledons</taxon>
        <taxon>Gunneridae</taxon>
        <taxon>Pentapetalae</taxon>
        <taxon>rosids</taxon>
        <taxon>fabids</taxon>
        <taxon>Fabales</taxon>
        <taxon>Fabaceae</taxon>
        <taxon>Caesalpinioideae</taxon>
        <taxon>Cassia clade</taxon>
        <taxon>Senna</taxon>
    </lineage>
</organism>
<evidence type="ECO:0000256" key="1">
    <source>
        <dbReference type="SAM" id="MobiDB-lite"/>
    </source>
</evidence>
<gene>
    <name evidence="2" type="ORF">G2W53_000650</name>
</gene>